<dbReference type="Proteomes" id="UP000827892">
    <property type="component" value="Chromosome V"/>
</dbReference>
<dbReference type="PRINTS" id="PR00876">
    <property type="entry name" value="MTNEMATODE"/>
</dbReference>
<protein>
    <submittedName>
        <fullName evidence="1">Uncharacterized protein</fullName>
    </submittedName>
</protein>
<reference evidence="1 2" key="1">
    <citation type="submission" date="2022-02" db="EMBL/GenBank/DDBJ databases">
        <title>Chromosome-level reference genomes for two strains of Caenorhabditis briggsae: an improved platform for comparative genomics.</title>
        <authorList>
            <person name="Stevens L."/>
            <person name="Andersen E.C."/>
        </authorList>
    </citation>
    <scope>NUCLEOTIDE SEQUENCE [LARGE SCALE GENOMIC DNA]</scope>
    <source>
        <strain evidence="1">QX1410_ONT</strain>
        <tissue evidence="1">Whole-organism</tissue>
    </source>
</reference>
<organism evidence="1 2">
    <name type="scientific">Caenorhabditis briggsae</name>
    <dbReference type="NCBI Taxonomy" id="6238"/>
    <lineage>
        <taxon>Eukaryota</taxon>
        <taxon>Metazoa</taxon>
        <taxon>Ecdysozoa</taxon>
        <taxon>Nematoda</taxon>
        <taxon>Chromadorea</taxon>
        <taxon>Rhabditida</taxon>
        <taxon>Rhabditina</taxon>
        <taxon>Rhabditomorpha</taxon>
        <taxon>Rhabditoidea</taxon>
        <taxon>Rhabditidae</taxon>
        <taxon>Peloderinae</taxon>
        <taxon>Caenorhabditis</taxon>
    </lineage>
</organism>
<gene>
    <name evidence="1" type="ORF">L3Y34_009225</name>
</gene>
<proteinExistence type="predicted"/>
<evidence type="ECO:0000313" key="1">
    <source>
        <dbReference type="EMBL" id="ULT91453.1"/>
    </source>
</evidence>
<accession>A0AAE9ABP6</accession>
<dbReference type="EMBL" id="CP090895">
    <property type="protein sequence ID" value="ULT91453.1"/>
    <property type="molecule type" value="Genomic_DNA"/>
</dbReference>
<dbReference type="AlphaFoldDB" id="A0AAE9ABP6"/>
<dbReference type="InterPro" id="IPR000853">
    <property type="entry name" value="Metalthion_nemt"/>
</dbReference>
<sequence length="82" mass="8958">MSKSFSDNHTRRNSSVSIKILTRYPAIPRPQKTAKTKSVPVTPLTKHADCSESKCCEQYCCSTAANKKCCKAGCASGCKWAK</sequence>
<name>A0AAE9ABP6_CAEBR</name>
<evidence type="ECO:0000313" key="2">
    <source>
        <dbReference type="Proteomes" id="UP000827892"/>
    </source>
</evidence>